<name>A0A061RZF7_9CHLO</name>
<feature type="transmembrane region" description="Helical" evidence="2">
    <location>
        <begin position="208"/>
        <end position="227"/>
    </location>
</feature>
<dbReference type="AlphaFoldDB" id="A0A061RZF7"/>
<organism evidence="3">
    <name type="scientific">Tetraselmis sp. GSL018</name>
    <dbReference type="NCBI Taxonomy" id="582737"/>
    <lineage>
        <taxon>Eukaryota</taxon>
        <taxon>Viridiplantae</taxon>
        <taxon>Chlorophyta</taxon>
        <taxon>core chlorophytes</taxon>
        <taxon>Chlorodendrophyceae</taxon>
        <taxon>Chlorodendrales</taxon>
        <taxon>Chlorodendraceae</taxon>
        <taxon>Tetraselmis</taxon>
    </lineage>
</organism>
<proteinExistence type="predicted"/>
<feature type="compositionally biased region" description="Acidic residues" evidence="1">
    <location>
        <begin position="163"/>
        <end position="179"/>
    </location>
</feature>
<keyword evidence="2" id="KW-1133">Transmembrane helix</keyword>
<keyword evidence="2" id="KW-0812">Transmembrane</keyword>
<reference evidence="3" key="1">
    <citation type="submission" date="2014-05" db="EMBL/GenBank/DDBJ databases">
        <title>The transcriptome of the halophilic microalga Tetraselmis sp. GSL018 isolated from the Great Salt Lake, Utah.</title>
        <authorList>
            <person name="Jinkerson R.E."/>
            <person name="D'Adamo S."/>
            <person name="Posewitz M.C."/>
        </authorList>
    </citation>
    <scope>NUCLEOTIDE SEQUENCE</scope>
    <source>
        <strain evidence="3">GSL018</strain>
    </source>
</reference>
<protein>
    <submittedName>
        <fullName evidence="3">Uncharacterized protein</fullName>
    </submittedName>
</protein>
<evidence type="ECO:0000256" key="1">
    <source>
        <dbReference type="SAM" id="MobiDB-lite"/>
    </source>
</evidence>
<evidence type="ECO:0000256" key="2">
    <source>
        <dbReference type="SAM" id="Phobius"/>
    </source>
</evidence>
<accession>A0A061RZF7</accession>
<feature type="region of interest" description="Disordered" evidence="1">
    <location>
        <begin position="151"/>
        <end position="184"/>
    </location>
</feature>
<feature type="transmembrane region" description="Helical" evidence="2">
    <location>
        <begin position="85"/>
        <end position="112"/>
    </location>
</feature>
<dbReference type="EMBL" id="GBEZ01007163">
    <property type="protein sequence ID" value="JAC78282.1"/>
    <property type="molecule type" value="Transcribed_RNA"/>
</dbReference>
<gene>
    <name evidence="3" type="ORF">TSPGSL018_15544</name>
</gene>
<keyword evidence="2" id="KW-0472">Membrane</keyword>
<evidence type="ECO:0000313" key="3">
    <source>
        <dbReference type="EMBL" id="JAC78282.1"/>
    </source>
</evidence>
<sequence>MSASRERTFGMWPCKQRNFRHGYCRFSWADLEINFEKYDFDLLKSNGLVIRTVDGIQERFDQFAFSTKQDLTWLSIALGDSRVQLLVAATLVGIVIFAILFVLGCVVAVNWVRSTASNLRTAWDEAEEGEEDVIGSIWDYTRDIARGRFSEGRRDGSASLSEEPWEDPQDPPGGGEEDAGGGGRRRGWITWRGRSYEDLQPQAEEESVALGLGVTSMVFFFVFVWAITTDFFLVP</sequence>